<proteinExistence type="predicted"/>
<name>D4H4U4_DENA2</name>
<protein>
    <recommendedName>
        <fullName evidence="4">DUF3987 domain-containing protein</fullName>
    </recommendedName>
</protein>
<dbReference type="RefSeq" id="WP_013010028.1">
    <property type="nucleotide sequence ID" value="NC_013943.1"/>
</dbReference>
<dbReference type="InterPro" id="IPR025048">
    <property type="entry name" value="DUF3987"/>
</dbReference>
<dbReference type="PaxDb" id="522772-Dacet_0702"/>
<dbReference type="AlphaFoldDB" id="D4H4U4"/>
<organism evidence="2 3">
    <name type="scientific">Denitrovibrio acetiphilus (strain DSM 12809 / NBRC 114555 / N2460)</name>
    <dbReference type="NCBI Taxonomy" id="522772"/>
    <lineage>
        <taxon>Bacteria</taxon>
        <taxon>Pseudomonadati</taxon>
        <taxon>Deferribacterota</taxon>
        <taxon>Deferribacteres</taxon>
        <taxon>Deferribacterales</taxon>
        <taxon>Geovibrionaceae</taxon>
        <taxon>Denitrovibrio</taxon>
    </lineage>
</organism>
<keyword evidence="1" id="KW-0812">Transmembrane</keyword>
<dbReference type="EMBL" id="CP001968">
    <property type="protein sequence ID" value="ADD67488.1"/>
    <property type="molecule type" value="Genomic_DNA"/>
</dbReference>
<evidence type="ECO:0000313" key="2">
    <source>
        <dbReference type="EMBL" id="ADD67488.1"/>
    </source>
</evidence>
<gene>
    <name evidence="2" type="ordered locus">Dacet_0702</name>
</gene>
<keyword evidence="1" id="KW-0472">Membrane</keyword>
<evidence type="ECO:0000313" key="3">
    <source>
        <dbReference type="Proteomes" id="UP000002012"/>
    </source>
</evidence>
<dbReference type="Proteomes" id="UP000002012">
    <property type="component" value="Chromosome"/>
</dbReference>
<dbReference type="Pfam" id="PF13148">
    <property type="entry name" value="DUF3987"/>
    <property type="match status" value="1"/>
</dbReference>
<keyword evidence="3" id="KW-1185">Reference proteome</keyword>
<dbReference type="STRING" id="522772.Dacet_0702"/>
<sequence>MYKPIQNPTQLEFPEECLKEELVHDVKEIADSKSTELAAVMLCFLVISGNLVGAQHLAAIKFDYLVTNNLFMYFLGISGSSKSVVTSFFMKLVNRLERTINSRQKERVELYLSSCTYEKLIDLLHMTIQGILLFRDEGIGLLSEMGMYSSKGSEAYKSLLNQSFSGGEFKRSTINSGTKLVDYNIISLVMNGTPDSTREILSSADMHSGFIQRILFFNFPNTIRLYSEAQLSPETQNKFYSIFETLVDNRAETETITPLNDDAKELWISWEKTIGNKMEYNVYGIKHFNEFLSKHRPTPVKIASILFHIYNAMGDSRTKIDAELITAGIKITDYLIAHTAYTWEIFTAKKRSQKNDLLDLALINVLEQIRTEELIEFMQVKDITERLNRFVCDQLGINNKYKENVVGSKLKSLGLVPEKKTPGMFYYIDMNVLAEARCNL</sequence>
<feature type="transmembrane region" description="Helical" evidence="1">
    <location>
        <begin position="37"/>
        <end position="58"/>
    </location>
</feature>
<accession>D4H4U4</accession>
<evidence type="ECO:0000256" key="1">
    <source>
        <dbReference type="SAM" id="Phobius"/>
    </source>
</evidence>
<evidence type="ECO:0008006" key="4">
    <source>
        <dbReference type="Google" id="ProtNLM"/>
    </source>
</evidence>
<dbReference type="OrthoDB" id="784829at2"/>
<reference evidence="2 3" key="1">
    <citation type="journal article" date="2010" name="Stand. Genomic Sci.">
        <title>Complete genome sequence of Denitrovibrio acetiphilus type strain (N2460).</title>
        <authorList>
            <person name="Kiss H."/>
            <person name="Lang E."/>
            <person name="Lapidus A."/>
            <person name="Copeland A."/>
            <person name="Nolan M."/>
            <person name="Glavina Del Rio T."/>
            <person name="Chen F."/>
            <person name="Lucas S."/>
            <person name="Tice H."/>
            <person name="Cheng J.F."/>
            <person name="Han C."/>
            <person name="Goodwin L."/>
            <person name="Pitluck S."/>
            <person name="Liolios K."/>
            <person name="Pati A."/>
            <person name="Ivanova N."/>
            <person name="Mavromatis K."/>
            <person name="Chen A."/>
            <person name="Palaniappan K."/>
            <person name="Land M."/>
            <person name="Hauser L."/>
            <person name="Chang Y.J."/>
            <person name="Jeffries C.D."/>
            <person name="Detter J.C."/>
            <person name="Brettin T."/>
            <person name="Spring S."/>
            <person name="Rohde M."/>
            <person name="Goker M."/>
            <person name="Woyke T."/>
            <person name="Bristow J."/>
            <person name="Eisen J.A."/>
            <person name="Markowitz V."/>
            <person name="Hugenholtz P."/>
            <person name="Kyrpides N.C."/>
            <person name="Klenk H.P."/>
        </authorList>
    </citation>
    <scope>NUCLEOTIDE SEQUENCE [LARGE SCALE GENOMIC DNA]</scope>
    <source>
        <strain evidence="3">DSM 12809 / NBRC 114555 / N2460</strain>
    </source>
</reference>
<keyword evidence="1" id="KW-1133">Transmembrane helix</keyword>
<dbReference type="HOGENOM" id="CLU_622182_0_0_0"/>
<dbReference type="KEGG" id="dap:Dacet_0702"/>
<dbReference type="InParanoid" id="D4H4U4"/>